<name>A0ACC2FPE4_DALPE</name>
<evidence type="ECO:0000313" key="2">
    <source>
        <dbReference type="Proteomes" id="UP001157502"/>
    </source>
</evidence>
<gene>
    <name evidence="1" type="ORF">DPEC_G00270890</name>
</gene>
<comment type="caution">
    <text evidence="1">The sequence shown here is derived from an EMBL/GenBank/DDBJ whole genome shotgun (WGS) entry which is preliminary data.</text>
</comment>
<dbReference type="EMBL" id="CM055751">
    <property type="protein sequence ID" value="KAJ7993289.1"/>
    <property type="molecule type" value="Genomic_DNA"/>
</dbReference>
<sequence>MTLEVNDSIPKVISESFKQREWIRQSGSTHLWVGNARYHGHRRLGSHLRSRHAASPALDQQQQEECEPQTAEAKEVSRKRSSVQVMKQHRSPLGDPVGDT</sequence>
<organism evidence="1 2">
    <name type="scientific">Dallia pectoralis</name>
    <name type="common">Alaska blackfish</name>
    <dbReference type="NCBI Taxonomy" id="75939"/>
    <lineage>
        <taxon>Eukaryota</taxon>
        <taxon>Metazoa</taxon>
        <taxon>Chordata</taxon>
        <taxon>Craniata</taxon>
        <taxon>Vertebrata</taxon>
        <taxon>Euteleostomi</taxon>
        <taxon>Actinopterygii</taxon>
        <taxon>Neopterygii</taxon>
        <taxon>Teleostei</taxon>
        <taxon>Protacanthopterygii</taxon>
        <taxon>Esociformes</taxon>
        <taxon>Umbridae</taxon>
        <taxon>Dallia</taxon>
    </lineage>
</organism>
<accession>A0ACC2FPE4</accession>
<proteinExistence type="predicted"/>
<dbReference type="Proteomes" id="UP001157502">
    <property type="component" value="Chromosome 24"/>
</dbReference>
<protein>
    <submittedName>
        <fullName evidence="1">Uncharacterized protein</fullName>
    </submittedName>
</protein>
<keyword evidence="2" id="KW-1185">Reference proteome</keyword>
<reference evidence="1" key="1">
    <citation type="submission" date="2021-05" db="EMBL/GenBank/DDBJ databases">
        <authorList>
            <person name="Pan Q."/>
            <person name="Jouanno E."/>
            <person name="Zahm M."/>
            <person name="Klopp C."/>
            <person name="Cabau C."/>
            <person name="Louis A."/>
            <person name="Berthelot C."/>
            <person name="Parey E."/>
            <person name="Roest Crollius H."/>
            <person name="Montfort J."/>
            <person name="Robinson-Rechavi M."/>
            <person name="Bouchez O."/>
            <person name="Lampietro C."/>
            <person name="Lopez Roques C."/>
            <person name="Donnadieu C."/>
            <person name="Postlethwait J."/>
            <person name="Bobe J."/>
            <person name="Dillon D."/>
            <person name="Chandos A."/>
            <person name="von Hippel F."/>
            <person name="Guiguen Y."/>
        </authorList>
    </citation>
    <scope>NUCLEOTIDE SEQUENCE</scope>
    <source>
        <strain evidence="1">YG-Jan2019</strain>
    </source>
</reference>
<evidence type="ECO:0000313" key="1">
    <source>
        <dbReference type="EMBL" id="KAJ7993289.1"/>
    </source>
</evidence>